<feature type="compositionally biased region" description="Basic and acidic residues" evidence="1">
    <location>
        <begin position="272"/>
        <end position="285"/>
    </location>
</feature>
<feature type="domain" description="CBF1-interacting co-repressor CIR N-terminal" evidence="2">
    <location>
        <begin position="11"/>
        <end position="47"/>
    </location>
</feature>
<name>A0AAD5TKY3_9FUNG</name>
<evidence type="ECO:0000313" key="3">
    <source>
        <dbReference type="EMBL" id="KAJ3179661.1"/>
    </source>
</evidence>
<feature type="region of interest" description="Disordered" evidence="1">
    <location>
        <begin position="233"/>
        <end position="293"/>
    </location>
</feature>
<dbReference type="PANTHER" id="PTHR22093:SF0">
    <property type="entry name" value="LEUKOCYTE RECEPTOR CLUSTER MEMBER 1"/>
    <property type="match status" value="1"/>
</dbReference>
<dbReference type="AlphaFoldDB" id="A0AAD5TKY3"/>
<comment type="caution">
    <text evidence="3">The sequence shown here is derived from an EMBL/GenBank/DDBJ whole genome shotgun (WGS) entry which is preliminary data.</text>
</comment>
<gene>
    <name evidence="3" type="primary">LENG1</name>
    <name evidence="3" type="ORF">HDU87_002867</name>
</gene>
<accession>A0AAD5TKY3</accession>
<evidence type="ECO:0000259" key="2">
    <source>
        <dbReference type="SMART" id="SM01083"/>
    </source>
</evidence>
<evidence type="ECO:0000256" key="1">
    <source>
        <dbReference type="SAM" id="MobiDB-lite"/>
    </source>
</evidence>
<dbReference type="SMART" id="SM01083">
    <property type="entry name" value="Cir_N"/>
    <property type="match status" value="1"/>
</dbReference>
<feature type="compositionally biased region" description="Basic and acidic residues" evidence="1">
    <location>
        <begin position="34"/>
        <end position="48"/>
    </location>
</feature>
<keyword evidence="4" id="KW-1185">Reference proteome</keyword>
<evidence type="ECO:0000313" key="4">
    <source>
        <dbReference type="Proteomes" id="UP001212152"/>
    </source>
</evidence>
<organism evidence="3 4">
    <name type="scientific">Geranomyces variabilis</name>
    <dbReference type="NCBI Taxonomy" id="109894"/>
    <lineage>
        <taxon>Eukaryota</taxon>
        <taxon>Fungi</taxon>
        <taxon>Fungi incertae sedis</taxon>
        <taxon>Chytridiomycota</taxon>
        <taxon>Chytridiomycota incertae sedis</taxon>
        <taxon>Chytridiomycetes</taxon>
        <taxon>Spizellomycetales</taxon>
        <taxon>Powellomycetaceae</taxon>
        <taxon>Geranomyces</taxon>
    </lineage>
</organism>
<dbReference type="PANTHER" id="PTHR22093">
    <property type="entry name" value="LEUKOCYTE RECEPTOR CLUSTER LRC MEMBER 1"/>
    <property type="match status" value="1"/>
</dbReference>
<protein>
    <submittedName>
        <fullName evidence="3">Leukocyte receptor cluster member 1</fullName>
    </submittedName>
</protein>
<proteinExistence type="predicted"/>
<dbReference type="EMBL" id="JADGJQ010000020">
    <property type="protein sequence ID" value="KAJ3179661.1"/>
    <property type="molecule type" value="Genomic_DNA"/>
</dbReference>
<dbReference type="InterPro" id="IPR039875">
    <property type="entry name" value="LENG1-like"/>
</dbReference>
<keyword evidence="3" id="KW-0675">Receptor</keyword>
<sequence>MGKLNLLHHKSWHVYNEANRARVRADEEAARLADAKKQEPALHADQEARLTQLRRKAASRRIAEEGSVPSLEPSPATATREEPVHSGHILLFSDAEAASRSIGLQKNPRREAESAAKAKAEADKFTWYLGETLDGKKAKPWYAAADPKAEVRKQPPQGPLGIPTNEKKRKDKDERRKAREDPLAAVRKAEGGKVAKLRRAEINKGSAKRINVIPPSGASAIEKLRAERLSREMAEQMKTRELLQPASNPPTRHEREVSYYNSQFNPGAARRRTSEDRSRQTDERSGANSPHRR</sequence>
<feature type="region of interest" description="Disordered" evidence="1">
    <location>
        <begin position="145"/>
        <end position="184"/>
    </location>
</feature>
<feature type="compositionally biased region" description="Basic and acidic residues" evidence="1">
    <location>
        <begin position="165"/>
        <end position="184"/>
    </location>
</feature>
<dbReference type="Proteomes" id="UP001212152">
    <property type="component" value="Unassembled WGS sequence"/>
</dbReference>
<reference evidence="3" key="1">
    <citation type="submission" date="2020-05" db="EMBL/GenBank/DDBJ databases">
        <title>Phylogenomic resolution of chytrid fungi.</title>
        <authorList>
            <person name="Stajich J.E."/>
            <person name="Amses K."/>
            <person name="Simmons R."/>
            <person name="Seto K."/>
            <person name="Myers J."/>
            <person name="Bonds A."/>
            <person name="Quandt C.A."/>
            <person name="Barry K."/>
            <person name="Liu P."/>
            <person name="Grigoriev I."/>
            <person name="Longcore J.E."/>
            <person name="James T.Y."/>
        </authorList>
    </citation>
    <scope>NUCLEOTIDE SEQUENCE</scope>
    <source>
        <strain evidence="3">JEL0379</strain>
    </source>
</reference>
<dbReference type="InterPro" id="IPR019339">
    <property type="entry name" value="CIR_N_dom"/>
</dbReference>
<feature type="region of interest" description="Disordered" evidence="1">
    <location>
        <begin position="34"/>
        <end position="83"/>
    </location>
</feature>